<dbReference type="SUPFAM" id="SSF111369">
    <property type="entry name" value="HlyD-like secretion proteins"/>
    <property type="match status" value="1"/>
</dbReference>
<sequence length="150" mass="16640">MKKSLFTNLLEIYRLSFNSVKPFNSVKIAFYLSGALLYSCSTGTSKPADATPPPATLPVMTIQMADETTYQEYPASIEALANVEIRPQIEGILDHIYVDEGQKVSKGQLLFKINDRPYQEQLNQAKANLQVAQASLENAELEVEKKKPSG</sequence>
<dbReference type="GO" id="GO:0046677">
    <property type="term" value="P:response to antibiotic"/>
    <property type="evidence" value="ECO:0007669"/>
    <property type="project" value="TreeGrafter"/>
</dbReference>
<organism evidence="2 3">
    <name type="scientific">Sphingobacterium spiritivorum</name>
    <name type="common">Flavobacterium spiritivorum</name>
    <dbReference type="NCBI Taxonomy" id="258"/>
    <lineage>
        <taxon>Bacteria</taxon>
        <taxon>Pseudomonadati</taxon>
        <taxon>Bacteroidota</taxon>
        <taxon>Sphingobacteriia</taxon>
        <taxon>Sphingobacteriales</taxon>
        <taxon>Sphingobacteriaceae</taxon>
        <taxon>Sphingobacterium</taxon>
    </lineage>
</organism>
<evidence type="ECO:0000313" key="3">
    <source>
        <dbReference type="Proteomes" id="UP000254893"/>
    </source>
</evidence>
<dbReference type="Pfam" id="PF25917">
    <property type="entry name" value="BSH_RND"/>
    <property type="match status" value="1"/>
</dbReference>
<protein>
    <submittedName>
        <fullName evidence="2">Multidrug resistance protein MdtE</fullName>
    </submittedName>
</protein>
<feature type="domain" description="Multidrug resistance protein MdtA-like barrel-sandwich hybrid" evidence="1">
    <location>
        <begin position="82"/>
        <end position="119"/>
    </location>
</feature>
<evidence type="ECO:0000313" key="2">
    <source>
        <dbReference type="EMBL" id="SUJ28253.1"/>
    </source>
</evidence>
<dbReference type="AlphaFoldDB" id="A0A380CUS6"/>
<evidence type="ECO:0000259" key="1">
    <source>
        <dbReference type="Pfam" id="PF25917"/>
    </source>
</evidence>
<proteinExistence type="predicted"/>
<dbReference type="InterPro" id="IPR058625">
    <property type="entry name" value="MdtA-like_BSH"/>
</dbReference>
<accession>A0A380CUS6</accession>
<reference evidence="2 3" key="1">
    <citation type="submission" date="2018-06" db="EMBL/GenBank/DDBJ databases">
        <authorList>
            <consortium name="Pathogen Informatics"/>
            <person name="Doyle S."/>
        </authorList>
    </citation>
    <scope>NUCLEOTIDE SEQUENCE [LARGE SCALE GENOMIC DNA]</scope>
    <source>
        <strain evidence="2 3">NCTC11388</strain>
    </source>
</reference>
<name>A0A380CUS6_SPHSI</name>
<dbReference type="RefSeq" id="WP_258862472.1">
    <property type="nucleotide sequence ID" value="NZ_UGYW01000002.1"/>
</dbReference>
<dbReference type="PANTHER" id="PTHR30158">
    <property type="entry name" value="ACRA/E-RELATED COMPONENT OF DRUG EFFLUX TRANSPORTER"/>
    <property type="match status" value="1"/>
</dbReference>
<dbReference type="GO" id="GO:0005886">
    <property type="term" value="C:plasma membrane"/>
    <property type="evidence" value="ECO:0007669"/>
    <property type="project" value="TreeGrafter"/>
</dbReference>
<dbReference type="Proteomes" id="UP000254893">
    <property type="component" value="Unassembled WGS sequence"/>
</dbReference>
<dbReference type="EMBL" id="UGYW01000002">
    <property type="protein sequence ID" value="SUJ28253.1"/>
    <property type="molecule type" value="Genomic_DNA"/>
</dbReference>
<gene>
    <name evidence="2" type="primary">mdtE_2</name>
    <name evidence="2" type="ORF">NCTC11388_04255</name>
</gene>
<dbReference type="Gene3D" id="1.10.287.470">
    <property type="entry name" value="Helix hairpin bin"/>
    <property type="match status" value="1"/>
</dbReference>
<dbReference type="Gene3D" id="2.40.50.100">
    <property type="match status" value="1"/>
</dbReference>